<feature type="transmembrane region" description="Helical" evidence="1">
    <location>
        <begin position="67"/>
        <end position="91"/>
    </location>
</feature>
<reference evidence="2 3" key="1">
    <citation type="submission" date="2011-07" db="EMBL/GenBank/DDBJ databases">
        <title>The complete genome of plasmid 1 of Emticicia oligotrophica DSM 17448.</title>
        <authorList>
            <consortium name="US DOE Joint Genome Institute (JGI-PGF)"/>
            <person name="Lucas S."/>
            <person name="Han J."/>
            <person name="Lapidus A."/>
            <person name="Bruce D."/>
            <person name="Goodwin L."/>
            <person name="Pitluck S."/>
            <person name="Peters L."/>
            <person name="Kyrpides N."/>
            <person name="Mavromatis K."/>
            <person name="Ivanova N."/>
            <person name="Ovchinnikova G."/>
            <person name="Teshima H."/>
            <person name="Detter J.C."/>
            <person name="Tapia R."/>
            <person name="Han C."/>
            <person name="Land M."/>
            <person name="Hauser L."/>
            <person name="Markowitz V."/>
            <person name="Cheng J.-F."/>
            <person name="Hugenholtz P."/>
            <person name="Woyke T."/>
            <person name="Wu D."/>
            <person name="Tindall B."/>
            <person name="Pomrenke H."/>
            <person name="Brambilla E."/>
            <person name="Klenk H.-P."/>
            <person name="Eisen J.A."/>
        </authorList>
    </citation>
    <scope>NUCLEOTIDE SEQUENCE [LARGE SCALE GENOMIC DNA]</scope>
    <source>
        <strain evidence="3">DSM 17448 / GPTSA100-15</strain>
        <plasmid evidence="2 3">pEMTOL01</plasmid>
    </source>
</reference>
<name>A0ABN4AV17_EMTOG</name>
<keyword evidence="1" id="KW-1133">Transmembrane helix</keyword>
<geneLocation type="plasmid" evidence="2 3">
    <name>pEMTOL01</name>
</geneLocation>
<evidence type="ECO:0000256" key="1">
    <source>
        <dbReference type="SAM" id="Phobius"/>
    </source>
</evidence>
<dbReference type="RefSeq" id="WP_015026327.1">
    <property type="nucleotide sequence ID" value="NC_018742.1"/>
</dbReference>
<dbReference type="Proteomes" id="UP000002875">
    <property type="component" value="Plasmid pEMTOL01"/>
</dbReference>
<organism evidence="2 3">
    <name type="scientific">Emticicia oligotrophica (strain DSM 17448 / CIP 109782 / MTCC 6937 / GPTSA100-15)</name>
    <dbReference type="NCBI Taxonomy" id="929562"/>
    <lineage>
        <taxon>Bacteria</taxon>
        <taxon>Pseudomonadati</taxon>
        <taxon>Bacteroidota</taxon>
        <taxon>Cytophagia</taxon>
        <taxon>Cytophagales</taxon>
        <taxon>Leadbetterellaceae</taxon>
        <taxon>Emticicia</taxon>
    </lineage>
</organism>
<protein>
    <submittedName>
        <fullName evidence="2">Uncharacterized protein</fullName>
    </submittedName>
</protein>
<dbReference type="EMBL" id="CP002962">
    <property type="protein sequence ID" value="AFK05581.1"/>
    <property type="molecule type" value="Genomic_DNA"/>
</dbReference>
<accession>A0ABN4AV17</accession>
<evidence type="ECO:0000313" key="2">
    <source>
        <dbReference type="EMBL" id="AFK05581.1"/>
    </source>
</evidence>
<evidence type="ECO:0000313" key="3">
    <source>
        <dbReference type="Proteomes" id="UP000002875"/>
    </source>
</evidence>
<keyword evidence="3" id="KW-1185">Reference proteome</keyword>
<keyword evidence="2" id="KW-0614">Plasmid</keyword>
<sequence>MNPDFLNRVSRNFEDNYGVKLGKSGALFLSILIQNGKENNENIKLATEQIKENIVSKPIHFKDSKQAFFFGLGITAPFFFLIIAFLLVLFLS</sequence>
<gene>
    <name evidence="2" type="ordered locus">Emtol_0314</name>
</gene>
<keyword evidence="1" id="KW-0472">Membrane</keyword>
<proteinExistence type="predicted"/>
<keyword evidence="1" id="KW-0812">Transmembrane</keyword>